<dbReference type="EMBL" id="VLLI01000002">
    <property type="protein sequence ID" value="TWJ03253.1"/>
    <property type="molecule type" value="Genomic_DNA"/>
</dbReference>
<protein>
    <submittedName>
        <fullName evidence="1">Uncharacterized protein</fullName>
    </submittedName>
</protein>
<dbReference type="AlphaFoldDB" id="A0A562UBS7"/>
<accession>A0A562UBS7</accession>
<proteinExistence type="predicted"/>
<dbReference type="Proteomes" id="UP000317010">
    <property type="component" value="Unassembled WGS sequence"/>
</dbReference>
<comment type="caution">
    <text evidence="1">The sequence shown here is derived from an EMBL/GenBank/DDBJ whole genome shotgun (WGS) entry which is preliminary data.</text>
</comment>
<evidence type="ECO:0000313" key="1">
    <source>
        <dbReference type="EMBL" id="TWJ03253.1"/>
    </source>
</evidence>
<evidence type="ECO:0000313" key="2">
    <source>
        <dbReference type="Proteomes" id="UP000317010"/>
    </source>
</evidence>
<reference evidence="1 2" key="1">
    <citation type="submission" date="2019-07" db="EMBL/GenBank/DDBJ databases">
        <title>Genomic Encyclopedia of Archaeal and Bacterial Type Strains, Phase II (KMG-II): from individual species to whole genera.</title>
        <authorList>
            <person name="Goeker M."/>
        </authorList>
    </citation>
    <scope>NUCLEOTIDE SEQUENCE [LARGE SCALE GENOMIC DNA]</scope>
    <source>
        <strain evidence="1 2">ATCC BAA-1854</strain>
    </source>
</reference>
<keyword evidence="2" id="KW-1185">Reference proteome</keyword>
<name>A0A562UBS7_9SPHI</name>
<dbReference type="RefSeq" id="WP_144909820.1">
    <property type="nucleotide sequence ID" value="NZ_VLLI01000002.1"/>
</dbReference>
<sequence length="143" mass="16138">MDLPIKNIEDLRQEIYRLKGLEEQKSVALAQRFRSPSALFSTLMTLFPKSPNADGTKNAGFFEQDIVGIISRFILPFTLNRTLFRNSNIIIKTLVGLVSQKASHFISEESLVGLWDKVKTLFKSKPKAEDALHKGVPPLSETY</sequence>
<dbReference type="OrthoDB" id="709278at2"/>
<gene>
    <name evidence="1" type="ORF">JN11_00790</name>
</gene>
<organism evidence="1 2">
    <name type="scientific">Mucilaginibacter frigoritolerans</name>
    <dbReference type="NCBI Taxonomy" id="652788"/>
    <lineage>
        <taxon>Bacteria</taxon>
        <taxon>Pseudomonadati</taxon>
        <taxon>Bacteroidota</taxon>
        <taxon>Sphingobacteriia</taxon>
        <taxon>Sphingobacteriales</taxon>
        <taxon>Sphingobacteriaceae</taxon>
        <taxon>Mucilaginibacter</taxon>
    </lineage>
</organism>